<dbReference type="EMBL" id="KZ679016">
    <property type="protein sequence ID" value="PSS10497.1"/>
    <property type="molecule type" value="Genomic_DNA"/>
</dbReference>
<reference evidence="2 3" key="1">
    <citation type="journal article" date="2018" name="New Phytol.">
        <title>Comparative genomics and transcriptomics depict ericoid mycorrhizal fungi as versatile saprotrophs and plant mutualists.</title>
        <authorList>
            <person name="Martino E."/>
            <person name="Morin E."/>
            <person name="Grelet G.A."/>
            <person name="Kuo A."/>
            <person name="Kohler A."/>
            <person name="Daghino S."/>
            <person name="Barry K.W."/>
            <person name="Cichocki N."/>
            <person name="Clum A."/>
            <person name="Dockter R.B."/>
            <person name="Hainaut M."/>
            <person name="Kuo R.C."/>
            <person name="LaButti K."/>
            <person name="Lindahl B.D."/>
            <person name="Lindquist E.A."/>
            <person name="Lipzen A."/>
            <person name="Khouja H.R."/>
            <person name="Magnuson J."/>
            <person name="Murat C."/>
            <person name="Ohm R.A."/>
            <person name="Singer S.W."/>
            <person name="Spatafora J.W."/>
            <person name="Wang M."/>
            <person name="Veneault-Fourrey C."/>
            <person name="Henrissat B."/>
            <person name="Grigoriev I.V."/>
            <person name="Martin F.M."/>
            <person name="Perotto S."/>
        </authorList>
    </citation>
    <scope>NUCLEOTIDE SEQUENCE [LARGE SCALE GENOMIC DNA]</scope>
    <source>
        <strain evidence="2 3">ATCC 22711</strain>
    </source>
</reference>
<sequence length="112" mass="12388">MSHEPPRASAYLTLPYLTLPYLIVPISLPSLFALLAHSSRQIKPSASRSDCLPLSLSLSLSLITHPPTSTDITSHHISLSRPRHPSSIRHPAVYTVSNLMCRVCYEARCDAR</sequence>
<organism evidence="2 3">
    <name type="scientific">Amorphotheca resinae ATCC 22711</name>
    <dbReference type="NCBI Taxonomy" id="857342"/>
    <lineage>
        <taxon>Eukaryota</taxon>
        <taxon>Fungi</taxon>
        <taxon>Dikarya</taxon>
        <taxon>Ascomycota</taxon>
        <taxon>Pezizomycotina</taxon>
        <taxon>Leotiomycetes</taxon>
        <taxon>Helotiales</taxon>
        <taxon>Amorphothecaceae</taxon>
        <taxon>Amorphotheca</taxon>
    </lineage>
</organism>
<keyword evidence="1" id="KW-0472">Membrane</keyword>
<accession>A0A2T3ASQ1</accession>
<dbReference type="RefSeq" id="XP_024717676.1">
    <property type="nucleotide sequence ID" value="XM_024863692.1"/>
</dbReference>
<dbReference type="GeneID" id="36571773"/>
<keyword evidence="1" id="KW-1133">Transmembrane helix</keyword>
<feature type="transmembrane region" description="Helical" evidence="1">
    <location>
        <begin position="12"/>
        <end position="35"/>
    </location>
</feature>
<protein>
    <submittedName>
        <fullName evidence="2">Uncharacterized protein</fullName>
    </submittedName>
</protein>
<keyword evidence="1" id="KW-0812">Transmembrane</keyword>
<dbReference type="AlphaFoldDB" id="A0A2T3ASQ1"/>
<dbReference type="Proteomes" id="UP000241818">
    <property type="component" value="Unassembled WGS sequence"/>
</dbReference>
<gene>
    <name evidence="2" type="ORF">M430DRAFT_175197</name>
</gene>
<evidence type="ECO:0000313" key="3">
    <source>
        <dbReference type="Proteomes" id="UP000241818"/>
    </source>
</evidence>
<proteinExistence type="predicted"/>
<keyword evidence="3" id="KW-1185">Reference proteome</keyword>
<evidence type="ECO:0000313" key="2">
    <source>
        <dbReference type="EMBL" id="PSS10497.1"/>
    </source>
</evidence>
<dbReference type="InParanoid" id="A0A2T3ASQ1"/>
<evidence type="ECO:0000256" key="1">
    <source>
        <dbReference type="SAM" id="Phobius"/>
    </source>
</evidence>
<name>A0A2T3ASQ1_AMORE</name>